<dbReference type="PANTHER" id="PTHR16275">
    <property type="entry name" value="COILED-COIL DOMAIN-CONTAINING PROTEIN 40"/>
    <property type="match status" value="1"/>
</dbReference>
<dbReference type="GO" id="GO:0035082">
    <property type="term" value="P:axoneme assembly"/>
    <property type="evidence" value="ECO:0007669"/>
    <property type="project" value="InterPro"/>
</dbReference>
<dbReference type="EMBL" id="WEIY01000426">
    <property type="protein sequence ID" value="NXY07966.1"/>
    <property type="molecule type" value="Genomic_DNA"/>
</dbReference>
<dbReference type="GO" id="GO:0060287">
    <property type="term" value="P:epithelial cilium movement involved in determination of left/right asymmetry"/>
    <property type="evidence" value="ECO:0007669"/>
    <property type="project" value="TreeGrafter"/>
</dbReference>
<dbReference type="PANTHER" id="PTHR16275:SF8">
    <property type="entry name" value="COILED-COIL DOMAIN-CONTAINING PROTEIN 40"/>
    <property type="match status" value="1"/>
</dbReference>
<comment type="caution">
    <text evidence="3">The sequence shown here is derived from an EMBL/GenBank/DDBJ whole genome shotgun (WGS) entry which is preliminary data.</text>
</comment>
<proteinExistence type="predicted"/>
<dbReference type="Pfam" id="PF08647">
    <property type="entry name" value="BRE1"/>
    <property type="match status" value="1"/>
</dbReference>
<gene>
    <name evidence="3" type="primary">Ccdc40</name>
    <name evidence="3" type="ORF">PTEMEL_R09487</name>
</gene>
<dbReference type="GO" id="GO:0001947">
    <property type="term" value="P:heart looping"/>
    <property type="evidence" value="ECO:0007669"/>
    <property type="project" value="TreeGrafter"/>
</dbReference>
<evidence type="ECO:0000256" key="2">
    <source>
        <dbReference type="SAM" id="MobiDB-lite"/>
    </source>
</evidence>
<protein>
    <submittedName>
        <fullName evidence="3">CCD40 protein</fullName>
    </submittedName>
</protein>
<dbReference type="GO" id="GO:0005929">
    <property type="term" value="C:cilium"/>
    <property type="evidence" value="ECO:0007669"/>
    <property type="project" value="TreeGrafter"/>
</dbReference>
<dbReference type="OrthoDB" id="188741at2759"/>
<feature type="non-terminal residue" evidence="3">
    <location>
        <position position="902"/>
    </location>
</feature>
<keyword evidence="1" id="KW-0175">Coiled coil</keyword>
<feature type="coiled-coil region" evidence="1">
    <location>
        <begin position="181"/>
        <end position="224"/>
    </location>
</feature>
<name>A0A852N3P2_9PASS</name>
<dbReference type="GO" id="GO:0005737">
    <property type="term" value="C:cytoplasm"/>
    <property type="evidence" value="ECO:0007669"/>
    <property type="project" value="TreeGrafter"/>
</dbReference>
<feature type="coiled-coil region" evidence="1">
    <location>
        <begin position="749"/>
        <end position="776"/>
    </location>
</feature>
<reference evidence="3" key="1">
    <citation type="submission" date="2020-02" db="EMBL/GenBank/DDBJ databases">
        <title>Bird 10,000 Genomes (B10K) Project - Family phase.</title>
        <authorList>
            <person name="Zhang G."/>
        </authorList>
    </citation>
    <scope>NUCLEOTIDE SEQUENCE</scope>
    <source>
        <strain evidence="3">B10K-IZ-033-77</strain>
    </source>
</reference>
<dbReference type="Proteomes" id="UP000603297">
    <property type="component" value="Unassembled WGS sequence"/>
</dbReference>
<sequence length="902" mass="105052">REPPGDHGNQRQEKGLQQRGAEEPEIRRSRRKKAEETELVVLDPEHPLMTRFQAALKNYLTKQLEQVNLDVHELRAATKTSREQREELGVILYGAQQQLGQLEEELEKSRERHSQAAAARQQLEEKLEGLRDAHKEMCHNTDDERKKVSAMQTQIENLALQLFYVQNMDQDLHHRVLLMKQSAKRAEAERIQAEVEKKKQDLLLDQLTRRVYELQEQIALFEAQLVAQAEDTKVTRQAVSEAGLEVQAINMEKKRLMEHWNSSLAGMKQRDEAYVVSQELLSNYRRDLKSLEGDIHGCGKSIRKEEEKNENLVSLLNRSQNDASVTRRLIAQCLLEQEALQVQTGTYTRVLQETEQALSRTKMDQAAHLNELLSIRKGIEKGTSVKEQLESEIMEKLQEQMMSNKAAKHFSQLAEKLRNRKSNLELHFYKVENDVAQIILNATNTSCRLTVHEKTLCEVDKEIKNMNELIACQESEIAKSRLLADKKGGIICLYNKKLEMLLAQQGGQEVGPLELEINQLNKEIEECSSKVTALQKHWLSEQKELVRLTQEQEEQISSLDTLHKQVIIMQQRKLRMENEIQQEIKEQKVVERHMKNISNDLIKLNMLISKNNSSFEELQNGKIVAENEFVQALKAAEKESMEMQERHSQLIEEKERLLNSLVEAEHQILLWEKKIQLAKEMREAADSLFEHGEIHDMKTEIRRMQVRYGQLLKQQETLMRAMEACVSHRETITNWAEAQSKVDKKYTTKNDFQSKKEELKKKIMETRENIYECNQTIQELETIQESLSATFSEKKKEFCQLQAETDSLSLDVECLQNEKRWNLLELVAHQAHQKQLQALKEGKYRALCHTEESCMNQQEKLEGRLQSINTIVQQIQEEQPQHQRALQWLSHWLGSKLRLETA</sequence>
<feature type="non-terminal residue" evidence="3">
    <location>
        <position position="1"/>
    </location>
</feature>
<feature type="region of interest" description="Disordered" evidence="2">
    <location>
        <begin position="1"/>
        <end position="35"/>
    </location>
</feature>
<dbReference type="GO" id="GO:0005576">
    <property type="term" value="C:extracellular region"/>
    <property type="evidence" value="ECO:0007669"/>
    <property type="project" value="GOC"/>
</dbReference>
<feature type="coiled-coil region" evidence="1">
    <location>
        <begin position="92"/>
        <end position="140"/>
    </location>
</feature>
<feature type="coiled-coil region" evidence="1">
    <location>
        <begin position="626"/>
        <end position="681"/>
    </location>
</feature>
<dbReference type="InterPro" id="IPR037386">
    <property type="entry name" value="CCDC40"/>
</dbReference>
<feature type="compositionally biased region" description="Basic and acidic residues" evidence="2">
    <location>
        <begin position="1"/>
        <end position="27"/>
    </location>
</feature>
<keyword evidence="4" id="KW-1185">Reference proteome</keyword>
<evidence type="ECO:0000313" key="3">
    <source>
        <dbReference type="EMBL" id="NXY07966.1"/>
    </source>
</evidence>
<evidence type="ECO:0000313" key="4">
    <source>
        <dbReference type="Proteomes" id="UP000603297"/>
    </source>
</evidence>
<organism evidence="3 4">
    <name type="scientific">Pteruthius melanotis</name>
    <dbReference type="NCBI Taxonomy" id="357074"/>
    <lineage>
        <taxon>Eukaryota</taxon>
        <taxon>Metazoa</taxon>
        <taxon>Chordata</taxon>
        <taxon>Craniata</taxon>
        <taxon>Vertebrata</taxon>
        <taxon>Euteleostomi</taxon>
        <taxon>Archelosauria</taxon>
        <taxon>Archosauria</taxon>
        <taxon>Dinosauria</taxon>
        <taxon>Saurischia</taxon>
        <taxon>Theropoda</taxon>
        <taxon>Coelurosauria</taxon>
        <taxon>Aves</taxon>
        <taxon>Neognathae</taxon>
        <taxon>Neoaves</taxon>
        <taxon>Telluraves</taxon>
        <taxon>Australaves</taxon>
        <taxon>Passeriformes</taxon>
        <taxon>Sylvioidea</taxon>
        <taxon>Timaliidae</taxon>
        <taxon>Pteruthius</taxon>
    </lineage>
</organism>
<accession>A0A852N3P2</accession>
<evidence type="ECO:0000256" key="1">
    <source>
        <dbReference type="SAM" id="Coils"/>
    </source>
</evidence>
<dbReference type="AlphaFoldDB" id="A0A852N3P2"/>